<evidence type="ECO:0000256" key="4">
    <source>
        <dbReference type="ARBA" id="ARBA00022801"/>
    </source>
</evidence>
<keyword evidence="6" id="KW-0464">Manganese</keyword>
<dbReference type="InParanoid" id="A0A2P5FMV0"/>
<keyword evidence="9" id="KW-1185">Reference proteome</keyword>
<dbReference type="Proteomes" id="UP000237000">
    <property type="component" value="Unassembled WGS sequence"/>
</dbReference>
<comment type="caution">
    <text evidence="8">The sequence shown here is derived from an EMBL/GenBank/DDBJ whole genome shotgun (WGS) entry which is preliminary data.</text>
</comment>
<dbReference type="GO" id="GO:0005737">
    <property type="term" value="C:cytoplasm"/>
    <property type="evidence" value="ECO:0007669"/>
    <property type="project" value="UniProtKB-ARBA"/>
</dbReference>
<dbReference type="Gene3D" id="3.90.79.10">
    <property type="entry name" value="Nucleoside Triphosphate Pyrophosphohydrolase"/>
    <property type="match status" value="2"/>
</dbReference>
<evidence type="ECO:0000256" key="6">
    <source>
        <dbReference type="ARBA" id="ARBA00023211"/>
    </source>
</evidence>
<dbReference type="CDD" id="cd03426">
    <property type="entry name" value="NUDIX_CoAse_Nudt7"/>
    <property type="match status" value="1"/>
</dbReference>
<name>A0A2P5FMV0_TREOI</name>
<reference evidence="9" key="1">
    <citation type="submission" date="2016-06" db="EMBL/GenBank/DDBJ databases">
        <title>Parallel loss of symbiosis genes in relatives of nitrogen-fixing non-legume Parasponia.</title>
        <authorList>
            <person name="Van Velzen R."/>
            <person name="Holmer R."/>
            <person name="Bu F."/>
            <person name="Rutten L."/>
            <person name="Van Zeijl A."/>
            <person name="Liu W."/>
            <person name="Santuari L."/>
            <person name="Cao Q."/>
            <person name="Sharma T."/>
            <person name="Shen D."/>
            <person name="Roswanjaya Y."/>
            <person name="Wardhani T."/>
            <person name="Kalhor M.S."/>
            <person name="Jansen J."/>
            <person name="Van den Hoogen J."/>
            <person name="Gungor B."/>
            <person name="Hartog M."/>
            <person name="Hontelez J."/>
            <person name="Verver J."/>
            <person name="Yang W.-C."/>
            <person name="Schijlen E."/>
            <person name="Repin R."/>
            <person name="Schilthuizen M."/>
            <person name="Schranz E."/>
            <person name="Heidstra R."/>
            <person name="Miyata K."/>
            <person name="Fedorova E."/>
            <person name="Kohlen W."/>
            <person name="Bisseling T."/>
            <person name="Smit S."/>
            <person name="Geurts R."/>
        </authorList>
    </citation>
    <scope>NUCLEOTIDE SEQUENCE [LARGE SCALE GENOMIC DNA]</scope>
    <source>
        <strain evidence="9">cv. RG33-2</strain>
    </source>
</reference>
<dbReference type="InterPro" id="IPR015797">
    <property type="entry name" value="NUDIX_hydrolase-like_dom_sf"/>
</dbReference>
<dbReference type="STRING" id="63057.A0A2P5FMV0"/>
<proteinExistence type="predicted"/>
<dbReference type="GO" id="GO:0046872">
    <property type="term" value="F:metal ion binding"/>
    <property type="evidence" value="ECO:0007669"/>
    <property type="project" value="UniProtKB-KW"/>
</dbReference>
<sequence length="259" mass="28580">MGSDRLQAWAGSERLKTLANHFRPNQPPQQQPGLTKRAAVLVCLFRDDDRGGDLRVILTKRSSSLSTHSGTHCTVFNPESILPPPPQTAVIVFDFLDAGEVALPGGKAEEGDASDVETALREAKEEIGLDPSLVNVVTLLKPFTTKHGLPVVPVIGVLSDKKAFIPAPNAAEVDAIFDAPLEMFLKDENRRAQELEWRGHKYLLHFFDFEADNKKFVIWALTAGILIEAASIVYQRPPAFLEQRPKFWSGCAEKQATMP</sequence>
<dbReference type="FunFam" id="3.90.79.10:FF:000036">
    <property type="entry name" value="Nudix hydrolase 11"/>
    <property type="match status" value="1"/>
</dbReference>
<evidence type="ECO:0000259" key="7">
    <source>
        <dbReference type="PROSITE" id="PS51462"/>
    </source>
</evidence>
<keyword evidence="3" id="KW-0479">Metal-binding</keyword>
<dbReference type="Pfam" id="PF00293">
    <property type="entry name" value="NUDIX"/>
    <property type="match status" value="1"/>
</dbReference>
<dbReference type="PANTHER" id="PTHR12992">
    <property type="entry name" value="NUDIX HYDROLASE"/>
    <property type="match status" value="1"/>
</dbReference>
<evidence type="ECO:0000313" key="8">
    <source>
        <dbReference type="EMBL" id="PON99104.1"/>
    </source>
</evidence>
<accession>A0A2P5FMV0</accession>
<gene>
    <name evidence="8" type="ORF">TorRG33x02_049640</name>
</gene>
<dbReference type="EMBL" id="JXTC01000020">
    <property type="protein sequence ID" value="PON99104.1"/>
    <property type="molecule type" value="Genomic_DNA"/>
</dbReference>
<dbReference type="InterPro" id="IPR045121">
    <property type="entry name" value="CoAse"/>
</dbReference>
<organism evidence="8 9">
    <name type="scientific">Trema orientale</name>
    <name type="common">Charcoal tree</name>
    <name type="synonym">Celtis orientalis</name>
    <dbReference type="NCBI Taxonomy" id="63057"/>
    <lineage>
        <taxon>Eukaryota</taxon>
        <taxon>Viridiplantae</taxon>
        <taxon>Streptophyta</taxon>
        <taxon>Embryophyta</taxon>
        <taxon>Tracheophyta</taxon>
        <taxon>Spermatophyta</taxon>
        <taxon>Magnoliopsida</taxon>
        <taxon>eudicotyledons</taxon>
        <taxon>Gunneridae</taxon>
        <taxon>Pentapetalae</taxon>
        <taxon>rosids</taxon>
        <taxon>fabids</taxon>
        <taxon>Rosales</taxon>
        <taxon>Cannabaceae</taxon>
        <taxon>Trema</taxon>
    </lineage>
</organism>
<dbReference type="GO" id="GO:0006637">
    <property type="term" value="P:acyl-CoA metabolic process"/>
    <property type="evidence" value="ECO:0007669"/>
    <property type="project" value="UniProtKB-ARBA"/>
</dbReference>
<dbReference type="GO" id="GO:0015938">
    <property type="term" value="P:coenzyme A catabolic process"/>
    <property type="evidence" value="ECO:0007669"/>
    <property type="project" value="TreeGrafter"/>
</dbReference>
<evidence type="ECO:0000256" key="2">
    <source>
        <dbReference type="ARBA" id="ARBA00001946"/>
    </source>
</evidence>
<keyword evidence="4" id="KW-0378">Hydrolase</keyword>
<dbReference type="AlphaFoldDB" id="A0A2P5FMV0"/>
<evidence type="ECO:0000256" key="1">
    <source>
        <dbReference type="ARBA" id="ARBA00001936"/>
    </source>
</evidence>
<keyword evidence="5" id="KW-0460">Magnesium</keyword>
<evidence type="ECO:0000256" key="5">
    <source>
        <dbReference type="ARBA" id="ARBA00022842"/>
    </source>
</evidence>
<comment type="cofactor">
    <cofactor evidence="2">
        <name>Mg(2+)</name>
        <dbReference type="ChEBI" id="CHEBI:18420"/>
    </cofactor>
</comment>
<evidence type="ECO:0000313" key="9">
    <source>
        <dbReference type="Proteomes" id="UP000237000"/>
    </source>
</evidence>
<evidence type="ECO:0000256" key="3">
    <source>
        <dbReference type="ARBA" id="ARBA00022723"/>
    </source>
</evidence>
<dbReference type="SUPFAM" id="SSF55811">
    <property type="entry name" value="Nudix"/>
    <property type="match status" value="1"/>
</dbReference>
<comment type="cofactor">
    <cofactor evidence="1">
        <name>Mn(2+)</name>
        <dbReference type="ChEBI" id="CHEBI:29035"/>
    </cofactor>
</comment>
<dbReference type="InterPro" id="IPR000086">
    <property type="entry name" value="NUDIX_hydrolase_dom"/>
</dbReference>
<dbReference type="PROSITE" id="PS51462">
    <property type="entry name" value="NUDIX"/>
    <property type="match status" value="1"/>
</dbReference>
<dbReference type="GO" id="GO:0015937">
    <property type="term" value="P:coenzyme A biosynthetic process"/>
    <property type="evidence" value="ECO:0007669"/>
    <property type="project" value="UniProtKB-ARBA"/>
</dbReference>
<dbReference type="PANTHER" id="PTHR12992:SF41">
    <property type="entry name" value="NUDIX HYDROLASE 11"/>
    <property type="match status" value="1"/>
</dbReference>
<dbReference type="GO" id="GO:0008893">
    <property type="term" value="F:guanosine-3',5'-bis(diphosphate) 3'-diphosphatase activity"/>
    <property type="evidence" value="ECO:0007669"/>
    <property type="project" value="UniProtKB-ARBA"/>
</dbReference>
<dbReference type="GO" id="GO:0010945">
    <property type="term" value="F:coenzyme A diphosphatase activity"/>
    <property type="evidence" value="ECO:0007669"/>
    <property type="project" value="InterPro"/>
</dbReference>
<dbReference type="OrthoDB" id="206213at2759"/>
<feature type="domain" description="Nudix hydrolase" evidence="7">
    <location>
        <begin position="35"/>
        <end position="222"/>
    </location>
</feature>
<protein>
    <submittedName>
        <fullName evidence="8">Dihydroneopterin triphosphate diphosphatase</fullName>
    </submittedName>
</protein>